<evidence type="ECO:0000313" key="1">
    <source>
        <dbReference type="EMBL" id="TBU30564.1"/>
    </source>
</evidence>
<name>A0A4Q9MRS5_9APHY</name>
<organism evidence="1">
    <name type="scientific">Dichomitus squalens</name>
    <dbReference type="NCBI Taxonomy" id="114155"/>
    <lineage>
        <taxon>Eukaryota</taxon>
        <taxon>Fungi</taxon>
        <taxon>Dikarya</taxon>
        <taxon>Basidiomycota</taxon>
        <taxon>Agaricomycotina</taxon>
        <taxon>Agaricomycetes</taxon>
        <taxon>Polyporales</taxon>
        <taxon>Polyporaceae</taxon>
        <taxon>Dichomitus</taxon>
    </lineage>
</organism>
<proteinExistence type="predicted"/>
<sequence length="236" mass="25713">MVAVELHKCAGLAEVAFAPGPLKLNDGLGVDQRAEEVSGLVESCGAVGKDHGELFAHELLGFPGRPLDGDARGHGIPLEGLYVQPILEQSLRTHYDALTWGVRERGQQTHVSFILGVVYSLGEVLGHDVGRRWTAEVGVCNKYAREAVEGAVVDVALVALLLLVQPAQRGGVLWWTKGNLDWAEALLDESLHERVWGTHDHLLLLLLLRRRGRGTMGVRGLSRAVRVSVRHIAEVK</sequence>
<gene>
    <name evidence="1" type="ORF">BD311DRAFT_218860</name>
</gene>
<dbReference type="EMBL" id="ML143405">
    <property type="protein sequence ID" value="TBU30564.1"/>
    <property type="molecule type" value="Genomic_DNA"/>
</dbReference>
<reference evidence="1" key="1">
    <citation type="submission" date="2019-01" db="EMBL/GenBank/DDBJ databases">
        <title>Draft genome sequences of three monokaryotic isolates of the white-rot basidiomycete fungus Dichomitus squalens.</title>
        <authorList>
            <consortium name="DOE Joint Genome Institute"/>
            <person name="Lopez S.C."/>
            <person name="Andreopoulos B."/>
            <person name="Pangilinan J."/>
            <person name="Lipzen A."/>
            <person name="Riley R."/>
            <person name="Ahrendt S."/>
            <person name="Ng V."/>
            <person name="Barry K."/>
            <person name="Daum C."/>
            <person name="Grigoriev I.V."/>
            <person name="Hilden K.S."/>
            <person name="Makela M.R."/>
            <person name="de Vries R.P."/>
        </authorList>
    </citation>
    <scope>NUCLEOTIDE SEQUENCE [LARGE SCALE GENOMIC DNA]</scope>
    <source>
        <strain evidence="1">OM18370.1</strain>
    </source>
</reference>
<protein>
    <submittedName>
        <fullName evidence="1">Uncharacterized protein</fullName>
    </submittedName>
</protein>
<dbReference type="AlphaFoldDB" id="A0A4Q9MRS5"/>
<accession>A0A4Q9MRS5</accession>
<dbReference type="Proteomes" id="UP000292957">
    <property type="component" value="Unassembled WGS sequence"/>
</dbReference>